<keyword evidence="4" id="KW-1185">Reference proteome</keyword>
<dbReference type="GO" id="GO:0004852">
    <property type="term" value="F:uroporphyrinogen-III synthase activity"/>
    <property type="evidence" value="ECO:0007669"/>
    <property type="project" value="InterPro"/>
</dbReference>
<feature type="domain" description="Tetrapyrrole biosynthesis uroporphyrinogen III synthase" evidence="2">
    <location>
        <begin position="29"/>
        <end position="288"/>
    </location>
</feature>
<dbReference type="EMBL" id="MU005574">
    <property type="protein sequence ID" value="KAF2687889.1"/>
    <property type="molecule type" value="Genomic_DNA"/>
</dbReference>
<gene>
    <name evidence="3" type="ORF">K458DRAFT_440656</name>
</gene>
<evidence type="ECO:0000313" key="4">
    <source>
        <dbReference type="Proteomes" id="UP000799291"/>
    </source>
</evidence>
<dbReference type="InterPro" id="IPR039793">
    <property type="entry name" value="UROS/Hem4"/>
</dbReference>
<dbReference type="InterPro" id="IPR003754">
    <property type="entry name" value="4pyrrol_synth_uPrphyn_synth"/>
</dbReference>
<feature type="compositionally biased region" description="Polar residues" evidence="1">
    <location>
        <begin position="333"/>
        <end position="343"/>
    </location>
</feature>
<dbReference type="PANTHER" id="PTHR12390">
    <property type="entry name" value="UROPORPHYRINOGEN III SYNTHASE"/>
    <property type="match status" value="1"/>
</dbReference>
<dbReference type="Gene3D" id="3.40.50.10090">
    <property type="match status" value="2"/>
</dbReference>
<dbReference type="OrthoDB" id="1028014at2759"/>
<feature type="region of interest" description="Disordered" evidence="1">
    <location>
        <begin position="295"/>
        <end position="432"/>
    </location>
</feature>
<dbReference type="PANTHER" id="PTHR12390:SF0">
    <property type="entry name" value="UROPORPHYRINOGEN-III SYNTHASE"/>
    <property type="match status" value="1"/>
</dbReference>
<dbReference type="CDD" id="cd06578">
    <property type="entry name" value="HemD"/>
    <property type="match status" value="1"/>
</dbReference>
<dbReference type="GO" id="GO:0005829">
    <property type="term" value="C:cytosol"/>
    <property type="evidence" value="ECO:0007669"/>
    <property type="project" value="TreeGrafter"/>
</dbReference>
<evidence type="ECO:0000313" key="3">
    <source>
        <dbReference type="EMBL" id="KAF2687889.1"/>
    </source>
</evidence>
<organism evidence="3 4">
    <name type="scientific">Lentithecium fluviatile CBS 122367</name>
    <dbReference type="NCBI Taxonomy" id="1168545"/>
    <lineage>
        <taxon>Eukaryota</taxon>
        <taxon>Fungi</taxon>
        <taxon>Dikarya</taxon>
        <taxon>Ascomycota</taxon>
        <taxon>Pezizomycotina</taxon>
        <taxon>Dothideomycetes</taxon>
        <taxon>Pleosporomycetidae</taxon>
        <taxon>Pleosporales</taxon>
        <taxon>Massarineae</taxon>
        <taxon>Lentitheciaceae</taxon>
        <taxon>Lentithecium</taxon>
    </lineage>
</organism>
<dbReference type="SUPFAM" id="SSF69618">
    <property type="entry name" value="HemD-like"/>
    <property type="match status" value="1"/>
</dbReference>
<dbReference type="UniPathway" id="UPA00251">
    <property type="reaction ID" value="UER00320"/>
</dbReference>
<dbReference type="FunFam" id="3.40.50.10090:FF:000011">
    <property type="entry name" value="Uroporphyrinogen-III synthase (UroS), putative"/>
    <property type="match status" value="1"/>
</dbReference>
<dbReference type="AlphaFoldDB" id="A0A6G1JCM8"/>
<accession>A0A6G1JCM8</accession>
<sequence length="705" mass="78134">MTGVNRRKIPVLLLKTKSVPVDTYEEHFAALSDEQYVPHFVPVLEHRFKQDALDRVRQHIVNGDFASNDAGAGPMYGALIFTSQRAVEAFTGIIEAIRRDGAPSLESCLPESVPLYVVGPATARGLRALKLPNDILGEETGNGDSLSSFILEHYNGVHQGAGKPRILFLVGEKRRDIIPNTLQSEALPLERRSEVHELVIYETGEMQSFQAAFSALSQTNAEVGNRRQWVVVFSPQGCRAMLESLGFLDLQSGKALPRKSRDVSIATIGPTTRDYLVNEFGFTPDTFPLNAIMAGTRSSTRNSSSPKKEENAAGTKRKAGTTSPKRERKAAKKQTTIEQTMGGDTTIDVSEDTEMKESPDEREEQEKNIDNGEGAPAETKDDSPETEATETRNANGVDQAEAAAATKDEPAHDETSGDNTIQESPQREKKLPSSILEKGVIYFFTRNRVGIKDAESVGDLQRTYFVLRPLPKYAKLGDGALPDSSNNRLFALPKKVFPKSHSDRFMTFVEKAPTTIQDLKDNFFKGNSYETKTAGTRQVDPVTTAAEGVYAITRTEDRSTHLVYAITIPSNLGEVQEDLGLKPQGSFIFSVKNPERSGPANASLPQRPDFPKEIVEEFRGLAWSEVKPKYLDYPNAQFLLIGEKLDHAAEPTTKDKKHGREAPKEELEKLEHEDELRVEHLQGDDSVFDDLKISKKDYPKVPTTW</sequence>
<dbReference type="Pfam" id="PF02602">
    <property type="entry name" value="HEM4"/>
    <property type="match status" value="1"/>
</dbReference>
<feature type="compositionally biased region" description="Basic and acidic residues" evidence="1">
    <location>
        <begin position="406"/>
        <end position="415"/>
    </location>
</feature>
<name>A0A6G1JCM8_9PLEO</name>
<feature type="region of interest" description="Disordered" evidence="1">
    <location>
        <begin position="649"/>
        <end position="681"/>
    </location>
</feature>
<evidence type="ECO:0000259" key="2">
    <source>
        <dbReference type="Pfam" id="PF02602"/>
    </source>
</evidence>
<evidence type="ECO:0000256" key="1">
    <source>
        <dbReference type="SAM" id="MobiDB-lite"/>
    </source>
</evidence>
<dbReference type="Proteomes" id="UP000799291">
    <property type="component" value="Unassembled WGS sequence"/>
</dbReference>
<feature type="compositionally biased region" description="Basic and acidic residues" evidence="1">
    <location>
        <begin position="353"/>
        <end position="370"/>
    </location>
</feature>
<dbReference type="InterPro" id="IPR036108">
    <property type="entry name" value="4pyrrol_syn_uPrphyn_synt_sf"/>
</dbReference>
<proteinExistence type="predicted"/>
<reference evidence="3" key="1">
    <citation type="journal article" date="2020" name="Stud. Mycol.">
        <title>101 Dothideomycetes genomes: a test case for predicting lifestyles and emergence of pathogens.</title>
        <authorList>
            <person name="Haridas S."/>
            <person name="Albert R."/>
            <person name="Binder M."/>
            <person name="Bloem J."/>
            <person name="Labutti K."/>
            <person name="Salamov A."/>
            <person name="Andreopoulos B."/>
            <person name="Baker S."/>
            <person name="Barry K."/>
            <person name="Bills G."/>
            <person name="Bluhm B."/>
            <person name="Cannon C."/>
            <person name="Castanera R."/>
            <person name="Culley D."/>
            <person name="Daum C."/>
            <person name="Ezra D."/>
            <person name="Gonzalez J."/>
            <person name="Henrissat B."/>
            <person name="Kuo A."/>
            <person name="Liang C."/>
            <person name="Lipzen A."/>
            <person name="Lutzoni F."/>
            <person name="Magnuson J."/>
            <person name="Mondo S."/>
            <person name="Nolan M."/>
            <person name="Ohm R."/>
            <person name="Pangilinan J."/>
            <person name="Park H.-J."/>
            <person name="Ramirez L."/>
            <person name="Alfaro M."/>
            <person name="Sun H."/>
            <person name="Tritt A."/>
            <person name="Yoshinaga Y."/>
            <person name="Zwiers L.-H."/>
            <person name="Turgeon B."/>
            <person name="Goodwin S."/>
            <person name="Spatafora J."/>
            <person name="Crous P."/>
            <person name="Grigoriev I."/>
        </authorList>
    </citation>
    <scope>NUCLEOTIDE SEQUENCE</scope>
    <source>
        <strain evidence="3">CBS 122367</strain>
    </source>
</reference>
<feature type="compositionally biased region" description="Polar residues" evidence="1">
    <location>
        <begin position="296"/>
        <end position="305"/>
    </location>
</feature>
<protein>
    <submittedName>
        <fullName evidence="3">Tetrapyrrole biosynthesis, uroporphyrinogen III synthase</fullName>
    </submittedName>
</protein>
<dbReference type="GO" id="GO:0006780">
    <property type="term" value="P:uroporphyrinogen III biosynthetic process"/>
    <property type="evidence" value="ECO:0007669"/>
    <property type="project" value="InterPro"/>
</dbReference>
<dbReference type="GO" id="GO:0006782">
    <property type="term" value="P:protoporphyrinogen IX biosynthetic process"/>
    <property type="evidence" value="ECO:0007669"/>
    <property type="project" value="UniProtKB-UniPathway"/>
</dbReference>